<evidence type="ECO:0008006" key="3">
    <source>
        <dbReference type="Google" id="ProtNLM"/>
    </source>
</evidence>
<dbReference type="Proteomes" id="UP000720189">
    <property type="component" value="Unassembled WGS sequence"/>
</dbReference>
<dbReference type="OrthoDB" id="4974265at2759"/>
<dbReference type="SUPFAM" id="SSF48403">
    <property type="entry name" value="Ankyrin repeat"/>
    <property type="match status" value="1"/>
</dbReference>
<organism evidence="1 2">
    <name type="scientific">Fusarium redolens</name>
    <dbReference type="NCBI Taxonomy" id="48865"/>
    <lineage>
        <taxon>Eukaryota</taxon>
        <taxon>Fungi</taxon>
        <taxon>Dikarya</taxon>
        <taxon>Ascomycota</taxon>
        <taxon>Pezizomycotina</taxon>
        <taxon>Sordariomycetes</taxon>
        <taxon>Hypocreomycetidae</taxon>
        <taxon>Hypocreales</taxon>
        <taxon>Nectriaceae</taxon>
        <taxon>Fusarium</taxon>
        <taxon>Fusarium redolens species complex</taxon>
    </lineage>
</organism>
<dbReference type="GeneID" id="70219425"/>
<dbReference type="RefSeq" id="XP_046057629.1">
    <property type="nucleotide sequence ID" value="XM_046189471.1"/>
</dbReference>
<evidence type="ECO:0000313" key="2">
    <source>
        <dbReference type="Proteomes" id="UP000720189"/>
    </source>
</evidence>
<sequence length="227" mass="26017">MNSHSSTQTQSKLCRLPPEILLDILEATIEHSDKVRLVSTCRRLYDLLILEVYYEAGKRLSWLPMLVAAEDGNCRTLSRCIEAGAPIDYRPSIYSFRPLQAAITLSRPLTVKWLLDHGASPNHMRCDDGACEASCPLAQAIEYAVRPGMSTNHIPRRWERQGIKIPCYKRHVRNSREIIKALRQAGADEQPLGDLDRRHLDSIEAGTFCCLDHKPRLWYQARERHWS</sequence>
<accession>A0A9P9R925</accession>
<dbReference type="AlphaFoldDB" id="A0A9P9R925"/>
<comment type="caution">
    <text evidence="1">The sequence shown here is derived from an EMBL/GenBank/DDBJ whole genome shotgun (WGS) entry which is preliminary data.</text>
</comment>
<dbReference type="SUPFAM" id="SSF81383">
    <property type="entry name" value="F-box domain"/>
    <property type="match status" value="1"/>
</dbReference>
<dbReference type="InterPro" id="IPR036047">
    <property type="entry name" value="F-box-like_dom_sf"/>
</dbReference>
<dbReference type="InterPro" id="IPR036770">
    <property type="entry name" value="Ankyrin_rpt-contain_sf"/>
</dbReference>
<evidence type="ECO:0000313" key="1">
    <source>
        <dbReference type="EMBL" id="KAH7270861.1"/>
    </source>
</evidence>
<dbReference type="EMBL" id="JAGMUX010000001">
    <property type="protein sequence ID" value="KAH7270861.1"/>
    <property type="molecule type" value="Genomic_DNA"/>
</dbReference>
<keyword evidence="2" id="KW-1185">Reference proteome</keyword>
<gene>
    <name evidence="1" type="ORF">BKA55DRAFT_533443</name>
</gene>
<protein>
    <recommendedName>
        <fullName evidence="3">F-box domain-containing protein</fullName>
    </recommendedName>
</protein>
<reference evidence="1" key="1">
    <citation type="journal article" date="2021" name="Nat. Commun.">
        <title>Genetic determinants of endophytism in the Arabidopsis root mycobiome.</title>
        <authorList>
            <person name="Mesny F."/>
            <person name="Miyauchi S."/>
            <person name="Thiergart T."/>
            <person name="Pickel B."/>
            <person name="Atanasova L."/>
            <person name="Karlsson M."/>
            <person name="Huettel B."/>
            <person name="Barry K.W."/>
            <person name="Haridas S."/>
            <person name="Chen C."/>
            <person name="Bauer D."/>
            <person name="Andreopoulos W."/>
            <person name="Pangilinan J."/>
            <person name="LaButti K."/>
            <person name="Riley R."/>
            <person name="Lipzen A."/>
            <person name="Clum A."/>
            <person name="Drula E."/>
            <person name="Henrissat B."/>
            <person name="Kohler A."/>
            <person name="Grigoriev I.V."/>
            <person name="Martin F.M."/>
            <person name="Hacquard S."/>
        </authorList>
    </citation>
    <scope>NUCLEOTIDE SEQUENCE</scope>
    <source>
        <strain evidence="1">MPI-CAGE-AT-0023</strain>
    </source>
</reference>
<dbReference type="Gene3D" id="1.25.40.20">
    <property type="entry name" value="Ankyrin repeat-containing domain"/>
    <property type="match status" value="1"/>
</dbReference>
<dbReference type="CDD" id="cd09917">
    <property type="entry name" value="F-box_SF"/>
    <property type="match status" value="1"/>
</dbReference>
<proteinExistence type="predicted"/>
<name>A0A9P9R925_FUSRE</name>